<dbReference type="SMART" id="SM00912">
    <property type="entry name" value="Haemagg_act"/>
    <property type="match status" value="1"/>
</dbReference>
<dbReference type="InterPro" id="IPR008638">
    <property type="entry name" value="FhaB/CdiA-like_TPS"/>
</dbReference>
<dbReference type="Pfam" id="PF05860">
    <property type="entry name" value="TPS"/>
    <property type="match status" value="1"/>
</dbReference>
<protein>
    <submittedName>
        <fullName evidence="2">Filamentous hemagglutinin N-terminal domain-containing protein</fullName>
    </submittedName>
</protein>
<dbReference type="AlphaFoldDB" id="A0A6M0S826"/>
<sequence length="874" mass="88380">MKFLTLPVWLLSGTVSGLLITVPSKAQILPDGTLGSAVNVPNCNVCTITGGTAQGENLFHSFTEFSVPVNGEANFQESASAPGIENIFSRITGSSISNIDGLISTENSNLFLINPNGIVFGETSALNVNGSFLATTANSVDFGNDGKFSVNPLEVPSLLTITAPLGLGFGLEPGEIINRSLETPPGFTFPVGLEVPIGETLALVGGAINMDGGTLTAFDGRVEIGSVTANSFVDITGLTSEDPNLGLTYTSVENFQDISFSNFGFVDTSGDRGGSVQVQGRNLTMTDGSGIIAFNFGPQKGQDLKIRISESIVLQGDFTTIQTIADSVGDAGDINIETQDLIIQRGATIVSFASFIDNGSAGNISIVAPGSLEVTGQSTDGIENSTIQTEGDVGDGGEVVVEVGQLLLQGGGQISTSTFGSGQAGNLTVNVSGVTKLVGTAISDGSPSGLFAQVEDAFGPATGSGGQLTLNTRELVVLDGAQISTAAQSGGVGGNAIITVTDSILLSGTAPNATPLSGSSGILTSAEPGSTEAGGDLIINASQLIIENGAKISADTLGDGPAGTATLNVDRLIISNGGLLRSGSIQGDGFPLPTGDGSTLTVNARESIDVSGAGVIGTDFPVDSEIVAAAEGTGNAGQLNLSAPLLIIRDGGNVRTNSVQTSGGQITIQADVVQLLEDGDIITAVDQGQGTGGNITIQGNTVVATGDSDILAFANEGTGGNITLPAFFGDGIQPNQDITSLEDLNALDGNDRVDVNATGQLASGTITFPDVSFIENSLTELPDAPIDTAALVSSSCIAPIAEQGSGRLIVTGSDSTPQQPGSTGITTIPTGDIRTLSSEAAESEAAWHIGDPITEPQGFYQLTDGRVVLSRNCL</sequence>
<organism evidence="2 3">
    <name type="scientific">Adonisia turfae CCMR0082</name>
    <dbReference type="NCBI Taxonomy" id="2304604"/>
    <lineage>
        <taxon>Bacteria</taxon>
        <taxon>Bacillati</taxon>
        <taxon>Cyanobacteriota</taxon>
        <taxon>Adonisia</taxon>
        <taxon>Adonisia turfae</taxon>
    </lineage>
</organism>
<accession>A0A6M0S826</accession>
<evidence type="ECO:0000313" key="2">
    <source>
        <dbReference type="EMBL" id="NEZ64540.1"/>
    </source>
</evidence>
<dbReference type="InterPro" id="IPR012334">
    <property type="entry name" value="Pectin_lyas_fold"/>
</dbReference>
<feature type="domain" description="Filamentous haemagglutinin FhaB/tRNA nuclease CdiA-like TPS" evidence="1">
    <location>
        <begin position="29"/>
        <end position="143"/>
    </location>
</feature>
<proteinExistence type="predicted"/>
<dbReference type="Gene3D" id="2.160.20.10">
    <property type="entry name" value="Single-stranded right-handed beta-helix, Pectin lyase-like"/>
    <property type="match status" value="2"/>
</dbReference>
<dbReference type="NCBIfam" id="TIGR01901">
    <property type="entry name" value="adhes_NPXG"/>
    <property type="match status" value="1"/>
</dbReference>
<dbReference type="EMBL" id="QZCE01000002">
    <property type="protein sequence ID" value="NEZ64540.1"/>
    <property type="molecule type" value="Genomic_DNA"/>
</dbReference>
<dbReference type="Proteomes" id="UP000473574">
    <property type="component" value="Unassembled WGS sequence"/>
</dbReference>
<name>A0A6M0S826_9CYAN</name>
<reference evidence="2 3" key="1">
    <citation type="journal article" date="2020" name="Microb. Ecol.">
        <title>Ecogenomics of the Marine Benthic Filamentous Cyanobacterium Adonisia.</title>
        <authorList>
            <person name="Walter J.M."/>
            <person name="Coutinho F.H."/>
            <person name="Leomil L."/>
            <person name="Hargreaves P.I."/>
            <person name="Campeao M.E."/>
            <person name="Vieira V.V."/>
            <person name="Silva B.S."/>
            <person name="Fistarol G.O."/>
            <person name="Salomon P.S."/>
            <person name="Sawabe T."/>
            <person name="Mino S."/>
            <person name="Hosokawa M."/>
            <person name="Miyashita H."/>
            <person name="Maruyama F."/>
            <person name="van Verk M.C."/>
            <person name="Dutilh B.E."/>
            <person name="Thompson C.C."/>
            <person name="Thompson F.L."/>
        </authorList>
    </citation>
    <scope>NUCLEOTIDE SEQUENCE [LARGE SCALE GENOMIC DNA]</scope>
    <source>
        <strain evidence="2 3">CCMR0082</strain>
    </source>
</reference>
<evidence type="ECO:0000259" key="1">
    <source>
        <dbReference type="SMART" id="SM00912"/>
    </source>
</evidence>
<dbReference type="SUPFAM" id="SSF51126">
    <property type="entry name" value="Pectin lyase-like"/>
    <property type="match status" value="3"/>
</dbReference>
<comment type="caution">
    <text evidence="2">The sequence shown here is derived from an EMBL/GenBank/DDBJ whole genome shotgun (WGS) entry which is preliminary data.</text>
</comment>
<evidence type="ECO:0000313" key="3">
    <source>
        <dbReference type="Proteomes" id="UP000473574"/>
    </source>
</evidence>
<gene>
    <name evidence="2" type="ORF">D0962_17390</name>
</gene>
<dbReference type="RefSeq" id="WP_163664889.1">
    <property type="nucleotide sequence ID" value="NZ_QZCE01000002.1"/>
</dbReference>
<dbReference type="InterPro" id="IPR011050">
    <property type="entry name" value="Pectin_lyase_fold/virulence"/>
</dbReference>